<dbReference type="PANTHER" id="PTHR21143:SF133">
    <property type="entry name" value="GUSTATORY AND PHEROMONE RECEPTOR 32A-RELATED"/>
    <property type="match status" value="1"/>
</dbReference>
<feature type="transmembrane region" description="Helical" evidence="8">
    <location>
        <begin position="105"/>
        <end position="128"/>
    </location>
</feature>
<organism evidence="10">
    <name type="scientific">Timema californicum</name>
    <name type="common">California timema</name>
    <name type="synonym">Walking stick</name>
    <dbReference type="NCBI Taxonomy" id="61474"/>
    <lineage>
        <taxon>Eukaryota</taxon>
        <taxon>Metazoa</taxon>
        <taxon>Ecdysozoa</taxon>
        <taxon>Arthropoda</taxon>
        <taxon>Hexapoda</taxon>
        <taxon>Insecta</taxon>
        <taxon>Pterygota</taxon>
        <taxon>Neoptera</taxon>
        <taxon>Polyneoptera</taxon>
        <taxon>Phasmatodea</taxon>
        <taxon>Timematodea</taxon>
        <taxon>Timematoidea</taxon>
        <taxon>Timematidae</taxon>
        <taxon>Timema</taxon>
    </lineage>
</organism>
<dbReference type="GO" id="GO:0007165">
    <property type="term" value="P:signal transduction"/>
    <property type="evidence" value="ECO:0007669"/>
    <property type="project" value="UniProtKB-KW"/>
</dbReference>
<feature type="transmembrane region" description="Helical" evidence="8">
    <location>
        <begin position="455"/>
        <end position="473"/>
    </location>
</feature>
<dbReference type="GO" id="GO:0030425">
    <property type="term" value="C:dendrite"/>
    <property type="evidence" value="ECO:0007669"/>
    <property type="project" value="TreeGrafter"/>
</dbReference>
<evidence type="ECO:0000256" key="5">
    <source>
        <dbReference type="ARBA" id="ARBA00023136"/>
    </source>
</evidence>
<keyword evidence="4 8" id="KW-1133">Transmembrane helix</keyword>
<comment type="function">
    <text evidence="8">Gustatory receptor which mediates acceptance or avoidance behavior, depending on its substrates.</text>
</comment>
<keyword evidence="2 8" id="KW-1003">Cell membrane</keyword>
<evidence type="ECO:0000256" key="2">
    <source>
        <dbReference type="ARBA" id="ARBA00022475"/>
    </source>
</evidence>
<dbReference type="GO" id="GO:0005886">
    <property type="term" value="C:plasma membrane"/>
    <property type="evidence" value="ECO:0007669"/>
    <property type="project" value="UniProtKB-SubCell"/>
</dbReference>
<evidence type="ECO:0000256" key="4">
    <source>
        <dbReference type="ARBA" id="ARBA00022989"/>
    </source>
</evidence>
<dbReference type="GO" id="GO:0043025">
    <property type="term" value="C:neuronal cell body"/>
    <property type="evidence" value="ECO:0007669"/>
    <property type="project" value="TreeGrafter"/>
</dbReference>
<feature type="transmembrane region" description="Helical" evidence="8">
    <location>
        <begin position="485"/>
        <end position="506"/>
    </location>
</feature>
<evidence type="ECO:0000313" key="10">
    <source>
        <dbReference type="EMBL" id="CAD7574169.1"/>
    </source>
</evidence>
<keyword evidence="5 8" id="KW-0472">Membrane</keyword>
<sequence>MSVHLMFLILALRQHLSHINSRLRDGVTERNDVVDCAGHFFGVVDALRLVNNAYSFVVLVSNGNIFIRNVPVAQSLQCSVRKRPVIRIRLDEPFTLYIFNEPYNFIHYAMIFTIHLIQIQFVFLVLALRQHLSHINSRLRDGVTESRDVVECAEYHAGVVDATRLLNSTFSFLNLIFVTFTFIMAHLAALPFTFDIQITSLQHLSHINSRVRDGVTERNDVVDCTVHFSGVVDAVRLRYIRAELDCRGRHRGAVYRGLIKNKEKSERTRLSKACNIVHFMFLVVALRQHLSHINSRLRDGVTERSDLVECAEYHAELTMILVKVKFMFLVLALRQHLSHINSRLRDGVMERSDVVECAEYHAGVANDTSVIVHELMRRTKDKSLQQELGLFSLQLLHSQVKFTACGLFNLDYSLLHSLIGASTIYLIILIQFQLSPESSQKEANELNLTDFARRWGQYWLAGGAVLLSTIYGFRKCIEEGDVSVLFVIEFTIHLVKAQFLFLVLALRQHLSHINSRLRDGVTERSDVVECAEVPRWCGGRHSAKCTLNQYVLDANLYSAQFASAQLSASTQLSASAQLSISA</sequence>
<reference evidence="10" key="1">
    <citation type="submission" date="2020-11" db="EMBL/GenBank/DDBJ databases">
        <authorList>
            <person name="Tran Van P."/>
        </authorList>
    </citation>
    <scope>NUCLEOTIDE SEQUENCE</scope>
</reference>
<protein>
    <recommendedName>
        <fullName evidence="8">Gustatory receptor</fullName>
    </recommendedName>
</protein>
<keyword evidence="6 8" id="KW-0675">Receptor</keyword>
<keyword evidence="7 8" id="KW-0807">Transducer</keyword>
<keyword evidence="3 8" id="KW-0812">Transmembrane</keyword>
<dbReference type="PANTHER" id="PTHR21143">
    <property type="entry name" value="INVERTEBRATE GUSTATORY RECEPTOR"/>
    <property type="match status" value="1"/>
</dbReference>
<dbReference type="GO" id="GO:0050909">
    <property type="term" value="P:sensory perception of taste"/>
    <property type="evidence" value="ECO:0007669"/>
    <property type="project" value="InterPro"/>
</dbReference>
<keyword evidence="9" id="KW-0732">Signal</keyword>
<dbReference type="AlphaFoldDB" id="A0A7R9P8R7"/>
<feature type="transmembrane region" description="Helical" evidence="8">
    <location>
        <begin position="172"/>
        <end position="194"/>
    </location>
</feature>
<dbReference type="Pfam" id="PF08395">
    <property type="entry name" value="7tm_7"/>
    <property type="match status" value="1"/>
</dbReference>
<comment type="similarity">
    <text evidence="8">Belongs to the insect chemoreceptor superfamily. Gustatory receptor (GR) family.</text>
</comment>
<feature type="chain" id="PRO_5031292479" description="Gustatory receptor" evidence="9">
    <location>
        <begin position="22"/>
        <end position="582"/>
    </location>
</feature>
<dbReference type="EMBL" id="OE182139">
    <property type="protein sequence ID" value="CAD7574169.1"/>
    <property type="molecule type" value="Genomic_DNA"/>
</dbReference>
<feature type="signal peptide" evidence="9">
    <location>
        <begin position="1"/>
        <end position="21"/>
    </location>
</feature>
<proteinExistence type="inferred from homology"/>
<comment type="subcellular location">
    <subcellularLocation>
        <location evidence="1 8">Cell membrane</location>
        <topology evidence="1 8">Multi-pass membrane protein</topology>
    </subcellularLocation>
</comment>
<dbReference type="InterPro" id="IPR013604">
    <property type="entry name" value="7TM_chemorcpt"/>
</dbReference>
<dbReference type="GO" id="GO:0008049">
    <property type="term" value="P:male courtship behavior"/>
    <property type="evidence" value="ECO:0007669"/>
    <property type="project" value="TreeGrafter"/>
</dbReference>
<comment type="caution">
    <text evidence="8">Lacks conserved residue(s) required for the propagation of feature annotation.</text>
</comment>
<evidence type="ECO:0000256" key="6">
    <source>
        <dbReference type="ARBA" id="ARBA00023170"/>
    </source>
</evidence>
<gene>
    <name evidence="10" type="ORF">TCMB3V08_LOCUS6789</name>
</gene>
<evidence type="ECO:0000256" key="9">
    <source>
        <dbReference type="SAM" id="SignalP"/>
    </source>
</evidence>
<evidence type="ECO:0000256" key="1">
    <source>
        <dbReference type="ARBA" id="ARBA00004651"/>
    </source>
</evidence>
<dbReference type="GO" id="GO:0007635">
    <property type="term" value="P:chemosensory behavior"/>
    <property type="evidence" value="ECO:0007669"/>
    <property type="project" value="TreeGrafter"/>
</dbReference>
<dbReference type="GO" id="GO:0030424">
    <property type="term" value="C:axon"/>
    <property type="evidence" value="ECO:0007669"/>
    <property type="project" value="TreeGrafter"/>
</dbReference>
<evidence type="ECO:0000256" key="8">
    <source>
        <dbReference type="RuleBase" id="RU363108"/>
    </source>
</evidence>
<evidence type="ECO:0000256" key="3">
    <source>
        <dbReference type="ARBA" id="ARBA00022692"/>
    </source>
</evidence>
<evidence type="ECO:0000256" key="7">
    <source>
        <dbReference type="ARBA" id="ARBA00023224"/>
    </source>
</evidence>
<name>A0A7R9P8R7_TIMCA</name>
<accession>A0A7R9P8R7</accession>
<feature type="transmembrane region" description="Helical" evidence="8">
    <location>
        <begin position="414"/>
        <end position="434"/>
    </location>
</feature>